<keyword evidence="6" id="KW-1185">Reference proteome</keyword>
<dbReference type="AlphaFoldDB" id="A0A919SIH4"/>
<dbReference type="GO" id="GO:0048194">
    <property type="term" value="P:Golgi vesicle budding"/>
    <property type="evidence" value="ECO:0007669"/>
    <property type="project" value="TreeGrafter"/>
</dbReference>
<keyword evidence="3" id="KW-0446">Lipid-binding</keyword>
<gene>
    <name evidence="5" type="ORF">Aco04nite_29220</name>
</gene>
<accession>A0A919SIH4</accession>
<evidence type="ECO:0000256" key="1">
    <source>
        <dbReference type="ARBA" id="ARBA00004255"/>
    </source>
</evidence>
<evidence type="ECO:0000256" key="4">
    <source>
        <dbReference type="ARBA" id="ARBA00023136"/>
    </source>
</evidence>
<dbReference type="GO" id="GO:0043001">
    <property type="term" value="P:Golgi to plasma membrane protein transport"/>
    <property type="evidence" value="ECO:0007669"/>
    <property type="project" value="TreeGrafter"/>
</dbReference>
<comment type="subcellular location">
    <subcellularLocation>
        <location evidence="1">Golgi apparatus membrane</location>
        <topology evidence="1">Peripheral membrane protein</topology>
        <orientation evidence="1">Cytoplasmic side</orientation>
    </subcellularLocation>
</comment>
<dbReference type="RefSeq" id="WP_212997776.1">
    <property type="nucleotide sequence ID" value="NZ_BAAATW010000011.1"/>
</dbReference>
<sequence length="220" mass="23577">MNLAEEFALLAYGDDGAPVTDGIHLDNGLAGALLLELALAGRADIEEKNVVIRDATPTGDPLVDDALARIAADEKSRKPSHWVSKLAKDARKRTMERLVETEVLEKQQDKVLLVFNRTRYPAPHGVQPTPETEARQRLTAAVTTSAVPDPRTAALCALVGATDLDRKIFRDLDRKEVKARLKAISEGSWAAAAVKSTIDSIQTAIMVSIVAATSTAAATS</sequence>
<evidence type="ECO:0000313" key="5">
    <source>
        <dbReference type="EMBL" id="GIM72229.1"/>
    </source>
</evidence>
<evidence type="ECO:0000256" key="2">
    <source>
        <dbReference type="ARBA" id="ARBA00023034"/>
    </source>
</evidence>
<dbReference type="InterPro" id="IPR008628">
    <property type="entry name" value="GPP34-like"/>
</dbReference>
<evidence type="ECO:0000256" key="3">
    <source>
        <dbReference type="ARBA" id="ARBA00023121"/>
    </source>
</evidence>
<dbReference type="EMBL" id="BOQP01000012">
    <property type="protein sequence ID" value="GIM72229.1"/>
    <property type="molecule type" value="Genomic_DNA"/>
</dbReference>
<protein>
    <submittedName>
        <fullName evidence="5">GPP34 family phosphoprotein</fullName>
    </submittedName>
</protein>
<dbReference type="GO" id="GO:0070273">
    <property type="term" value="F:phosphatidylinositol-4-phosphate binding"/>
    <property type="evidence" value="ECO:0007669"/>
    <property type="project" value="InterPro"/>
</dbReference>
<dbReference type="GO" id="GO:0012505">
    <property type="term" value="C:endomembrane system"/>
    <property type="evidence" value="ECO:0007669"/>
    <property type="project" value="UniProtKB-ARBA"/>
</dbReference>
<dbReference type="InterPro" id="IPR038261">
    <property type="entry name" value="GPP34-like_sf"/>
</dbReference>
<organism evidence="5 6">
    <name type="scientific">Winogradskya consettensis</name>
    <dbReference type="NCBI Taxonomy" id="113560"/>
    <lineage>
        <taxon>Bacteria</taxon>
        <taxon>Bacillati</taxon>
        <taxon>Actinomycetota</taxon>
        <taxon>Actinomycetes</taxon>
        <taxon>Micromonosporales</taxon>
        <taxon>Micromonosporaceae</taxon>
        <taxon>Winogradskya</taxon>
    </lineage>
</organism>
<reference evidence="5" key="1">
    <citation type="submission" date="2021-03" db="EMBL/GenBank/DDBJ databases">
        <title>Whole genome shotgun sequence of Actinoplanes consettensis NBRC 14913.</title>
        <authorList>
            <person name="Komaki H."/>
            <person name="Tamura T."/>
        </authorList>
    </citation>
    <scope>NUCLEOTIDE SEQUENCE</scope>
    <source>
        <strain evidence="5">NBRC 14913</strain>
    </source>
</reference>
<dbReference type="Pfam" id="PF05719">
    <property type="entry name" value="GPP34"/>
    <property type="match status" value="1"/>
</dbReference>
<dbReference type="GO" id="GO:0007030">
    <property type="term" value="P:Golgi organization"/>
    <property type="evidence" value="ECO:0007669"/>
    <property type="project" value="TreeGrafter"/>
</dbReference>
<proteinExistence type="predicted"/>
<keyword evidence="4" id="KW-0472">Membrane</keyword>
<dbReference type="Proteomes" id="UP000680865">
    <property type="component" value="Unassembled WGS sequence"/>
</dbReference>
<dbReference type="PANTHER" id="PTHR12704">
    <property type="entry name" value="TRANS-GOLGI PROTEIN GMX33"/>
    <property type="match status" value="1"/>
</dbReference>
<evidence type="ECO:0000313" key="6">
    <source>
        <dbReference type="Proteomes" id="UP000680865"/>
    </source>
</evidence>
<dbReference type="Gene3D" id="1.10.3630.10">
    <property type="entry name" value="yeast vps74-n-term truncation variant domain like"/>
    <property type="match status" value="1"/>
</dbReference>
<comment type="caution">
    <text evidence="5">The sequence shown here is derived from an EMBL/GenBank/DDBJ whole genome shotgun (WGS) entry which is preliminary data.</text>
</comment>
<name>A0A919SIH4_9ACTN</name>
<dbReference type="GO" id="GO:0005829">
    <property type="term" value="C:cytosol"/>
    <property type="evidence" value="ECO:0007669"/>
    <property type="project" value="TreeGrafter"/>
</dbReference>
<dbReference type="GO" id="GO:0006890">
    <property type="term" value="P:retrograde vesicle-mediated transport, Golgi to endoplasmic reticulum"/>
    <property type="evidence" value="ECO:0007669"/>
    <property type="project" value="TreeGrafter"/>
</dbReference>
<dbReference type="PANTHER" id="PTHR12704:SF2">
    <property type="entry name" value="GOLGI PHOSPHOPROTEIN 3 HOMOLOG SAURON"/>
    <property type="match status" value="1"/>
</dbReference>
<keyword evidence="2" id="KW-0333">Golgi apparatus</keyword>